<evidence type="ECO:0000256" key="6">
    <source>
        <dbReference type="ARBA" id="ARBA00022753"/>
    </source>
</evidence>
<dbReference type="GO" id="GO:0072657">
    <property type="term" value="P:protein localization to membrane"/>
    <property type="evidence" value="ECO:0007669"/>
    <property type="project" value="TreeGrafter"/>
</dbReference>
<evidence type="ECO:0000256" key="2">
    <source>
        <dbReference type="ARBA" id="ARBA00004653"/>
    </source>
</evidence>
<evidence type="ECO:0000256" key="10">
    <source>
        <dbReference type="RuleBase" id="RU363079"/>
    </source>
</evidence>
<keyword evidence="7 10" id="KW-1133">Transmembrane helix</keyword>
<comment type="similarity">
    <text evidence="3 10">Belongs to the nonaspanin (TM9SF) (TC 9.A.2) family.</text>
</comment>
<evidence type="ECO:0000256" key="3">
    <source>
        <dbReference type="ARBA" id="ARBA00005227"/>
    </source>
</evidence>
<feature type="transmembrane region" description="Helical" evidence="10">
    <location>
        <begin position="529"/>
        <end position="556"/>
    </location>
</feature>
<evidence type="ECO:0000256" key="1">
    <source>
        <dbReference type="ARBA" id="ARBA00004337"/>
    </source>
</evidence>
<keyword evidence="12" id="KW-1185">Reference proteome</keyword>
<evidence type="ECO:0000313" key="12">
    <source>
        <dbReference type="Proteomes" id="UP001408789"/>
    </source>
</evidence>
<proteinExistence type="inferred from homology"/>
<evidence type="ECO:0000313" key="11">
    <source>
        <dbReference type="EMBL" id="KAK9059964.1"/>
    </source>
</evidence>
<evidence type="ECO:0000256" key="5">
    <source>
        <dbReference type="ARBA" id="ARBA00022729"/>
    </source>
</evidence>
<feature type="transmembrane region" description="Helical" evidence="10">
    <location>
        <begin position="372"/>
        <end position="393"/>
    </location>
</feature>
<evidence type="ECO:0000256" key="4">
    <source>
        <dbReference type="ARBA" id="ARBA00022692"/>
    </source>
</evidence>
<dbReference type="GO" id="GO:0000139">
    <property type="term" value="C:Golgi membrane"/>
    <property type="evidence" value="ECO:0007669"/>
    <property type="project" value="UniProtKB-SubCell"/>
</dbReference>
<dbReference type="PANTHER" id="PTHR10766:SF180">
    <property type="entry name" value="TRANSMEMBRANE 9 SUPERFAMILY MEMBER"/>
    <property type="match status" value="1"/>
</dbReference>
<keyword evidence="9 10" id="KW-0472">Membrane</keyword>
<gene>
    <name evidence="11" type="ORF">SSX86_020668</name>
</gene>
<feature type="transmembrane region" description="Helical" evidence="10">
    <location>
        <begin position="266"/>
        <end position="289"/>
    </location>
</feature>
<evidence type="ECO:0000256" key="9">
    <source>
        <dbReference type="ARBA" id="ARBA00023136"/>
    </source>
</evidence>
<feature type="transmembrane region" description="Helical" evidence="10">
    <location>
        <begin position="491"/>
        <end position="509"/>
    </location>
</feature>
<dbReference type="InterPro" id="IPR004240">
    <property type="entry name" value="EMP70"/>
</dbReference>
<dbReference type="PANTHER" id="PTHR10766">
    <property type="entry name" value="TRANSMEMBRANE 9 SUPERFAMILY PROTEIN"/>
    <property type="match status" value="1"/>
</dbReference>
<dbReference type="AlphaFoldDB" id="A0AAP0CVD0"/>
<keyword evidence="4 10" id="KW-0812">Transmembrane</keyword>
<organism evidence="11 12">
    <name type="scientific">Deinandra increscens subsp. villosa</name>
    <dbReference type="NCBI Taxonomy" id="3103831"/>
    <lineage>
        <taxon>Eukaryota</taxon>
        <taxon>Viridiplantae</taxon>
        <taxon>Streptophyta</taxon>
        <taxon>Embryophyta</taxon>
        <taxon>Tracheophyta</taxon>
        <taxon>Spermatophyta</taxon>
        <taxon>Magnoliopsida</taxon>
        <taxon>eudicotyledons</taxon>
        <taxon>Gunneridae</taxon>
        <taxon>Pentapetalae</taxon>
        <taxon>asterids</taxon>
        <taxon>campanulids</taxon>
        <taxon>Asterales</taxon>
        <taxon>Asteraceae</taxon>
        <taxon>Asteroideae</taxon>
        <taxon>Heliantheae alliance</taxon>
        <taxon>Madieae</taxon>
        <taxon>Madiinae</taxon>
        <taxon>Deinandra</taxon>
    </lineage>
</organism>
<sequence>MPLIIATVLAIRFPFMPTKFIPAISLETYGYYDFPFCSQDSKVHADKMLDGNHLVLTPYKIQFLVEKQFQLLCKKTLSKTDVSKFRSVIKKDYNILFYHDYLPFPASVGRVDMDHSEEIIQTEYFLYSHYNFEFVHHNNTVIGVFLQVDPSNMVNVTEDMETDVQFTYSIKWFVAPDSYDKRMEEHINHSRVQPESVVFFFSIVNSSFTILILVVCLLIFYIRVLRRDISKYACDVEDAETAENQEQAGWKNIHGDVFRFPKHKSLFAAALGSGTQLLILIVAILMLGAVDNFQPHIPGVFTNSLAIVYAFTSMISGYTSTSFYHQMEGTRLRKNVLLTGGLYSGPLLLTFIVTNTVAVSYGSTAALPLGEIIKLSLLWMFLALPLLILGVVIGKNNASDFQAPCRTAKCPKEVPQSRWYKGVVPHMVLAGCYPFSVIIIQISYILDAFWGYKIYTSYDSMLIMLFLLLITTALVSVIMTYFQLADQDHEWWWRSFLCGGSTGLYVYAYSIYHSLHLLEMNDFVQTAFFFGYLACVGYGIFLALGTVGFYASLLFVRYLYASIKCD</sequence>
<dbReference type="EMBL" id="JBCNJP010000020">
    <property type="protein sequence ID" value="KAK9059964.1"/>
    <property type="molecule type" value="Genomic_DNA"/>
</dbReference>
<dbReference type="Proteomes" id="UP001408789">
    <property type="component" value="Unassembled WGS sequence"/>
</dbReference>
<evidence type="ECO:0000256" key="7">
    <source>
        <dbReference type="ARBA" id="ARBA00022989"/>
    </source>
</evidence>
<keyword evidence="6" id="KW-0967">Endosome</keyword>
<accession>A0AAP0CVD0</accession>
<reference evidence="11 12" key="1">
    <citation type="submission" date="2024-04" db="EMBL/GenBank/DDBJ databases">
        <title>The reference genome of an endangered Asteraceae, Deinandra increscens subsp. villosa, native to the Central Coast of California.</title>
        <authorList>
            <person name="Guilliams M."/>
            <person name="Hasenstab-Lehman K."/>
            <person name="Meyer R."/>
            <person name="Mcevoy S."/>
        </authorList>
    </citation>
    <scope>NUCLEOTIDE SEQUENCE [LARGE SCALE GENOMIC DNA]</scope>
    <source>
        <tissue evidence="11">Leaf</tissue>
    </source>
</reference>
<feature type="transmembrane region" description="Helical" evidence="10">
    <location>
        <begin position="462"/>
        <end position="484"/>
    </location>
</feature>
<comment type="subcellular location">
    <subcellularLocation>
        <location evidence="1">Endosome membrane</location>
        <topology evidence="1">Multi-pass membrane protein</topology>
    </subcellularLocation>
    <subcellularLocation>
        <location evidence="2">Golgi apparatus membrane</location>
        <topology evidence="2">Multi-pass membrane protein</topology>
    </subcellularLocation>
</comment>
<comment type="caution">
    <text evidence="11">The sequence shown here is derived from an EMBL/GenBank/DDBJ whole genome shotgun (WGS) entry which is preliminary data.</text>
</comment>
<dbReference type="Pfam" id="PF02990">
    <property type="entry name" value="EMP70"/>
    <property type="match status" value="1"/>
</dbReference>
<feature type="transmembrane region" description="Helical" evidence="10">
    <location>
        <begin position="301"/>
        <end position="324"/>
    </location>
</feature>
<feature type="transmembrane region" description="Helical" evidence="10">
    <location>
        <begin position="427"/>
        <end position="450"/>
    </location>
</feature>
<protein>
    <recommendedName>
        <fullName evidence="10">Transmembrane 9 superfamily member</fullName>
    </recommendedName>
</protein>
<keyword evidence="8" id="KW-0333">Golgi apparatus</keyword>
<feature type="transmembrane region" description="Helical" evidence="10">
    <location>
        <begin position="197"/>
        <end position="222"/>
    </location>
</feature>
<dbReference type="GO" id="GO:0010008">
    <property type="term" value="C:endosome membrane"/>
    <property type="evidence" value="ECO:0007669"/>
    <property type="project" value="UniProtKB-SubCell"/>
</dbReference>
<feature type="transmembrane region" description="Helical" evidence="10">
    <location>
        <begin position="336"/>
        <end position="360"/>
    </location>
</feature>
<name>A0AAP0CVD0_9ASTR</name>
<evidence type="ECO:0000256" key="8">
    <source>
        <dbReference type="ARBA" id="ARBA00023034"/>
    </source>
</evidence>
<keyword evidence="5" id="KW-0732">Signal</keyword>